<dbReference type="GO" id="GO:0018577">
    <property type="term" value="F:catechol 2,3-dioxygenase activity"/>
    <property type="evidence" value="ECO:0007669"/>
    <property type="project" value="UniProtKB-EC"/>
</dbReference>
<feature type="domain" description="VOC" evidence="16">
    <location>
        <begin position="5"/>
        <end position="119"/>
    </location>
</feature>
<dbReference type="SUPFAM" id="SSF54593">
    <property type="entry name" value="Glyoxalase/Bleomycin resistance protein/Dihydroxybiphenyl dioxygenase"/>
    <property type="match status" value="1"/>
</dbReference>
<dbReference type="Gene3D" id="3.10.180.10">
    <property type="entry name" value="2,3-Dihydroxybiphenyl 1,2-Dioxygenase, domain 1"/>
    <property type="match status" value="2"/>
</dbReference>
<dbReference type="RefSeq" id="WP_275473366.1">
    <property type="nucleotide sequence ID" value="NZ_CP162940.1"/>
</dbReference>
<evidence type="ECO:0000256" key="6">
    <source>
        <dbReference type="ARBA" id="ARBA00022190"/>
    </source>
</evidence>
<evidence type="ECO:0000256" key="2">
    <source>
        <dbReference type="ARBA" id="ARBA00001954"/>
    </source>
</evidence>
<evidence type="ECO:0000256" key="14">
    <source>
        <dbReference type="ARBA" id="ARBA00031146"/>
    </source>
</evidence>
<dbReference type="InterPro" id="IPR037523">
    <property type="entry name" value="VOC_core"/>
</dbReference>
<evidence type="ECO:0000256" key="13">
    <source>
        <dbReference type="ARBA" id="ARBA00030369"/>
    </source>
</evidence>
<evidence type="ECO:0000313" key="17">
    <source>
        <dbReference type="EMBL" id="MFB5192367.1"/>
    </source>
</evidence>
<keyword evidence="7" id="KW-0479">Metal-binding</keyword>
<evidence type="ECO:0000256" key="9">
    <source>
        <dbReference type="ARBA" id="ARBA00022797"/>
    </source>
</evidence>
<evidence type="ECO:0000256" key="8">
    <source>
        <dbReference type="ARBA" id="ARBA00022737"/>
    </source>
</evidence>
<comment type="cofactor">
    <cofactor evidence="2 15">
        <name>Fe(2+)</name>
        <dbReference type="ChEBI" id="CHEBI:29033"/>
    </cofactor>
</comment>
<dbReference type="InterPro" id="IPR029068">
    <property type="entry name" value="Glyas_Bleomycin-R_OHBP_Dase"/>
</dbReference>
<dbReference type="InterPro" id="IPR004360">
    <property type="entry name" value="Glyas_Fos-R_dOase_dom"/>
</dbReference>
<keyword evidence="8" id="KW-0677">Repeat</keyword>
<dbReference type="PANTHER" id="PTHR36113:SF1">
    <property type="entry name" value="GLYOXALASE_BLEOMYCIN RESISTANCE PROTEIN_DIOXYGENASE"/>
    <property type="match status" value="1"/>
</dbReference>
<dbReference type="PROSITE" id="PS51819">
    <property type="entry name" value="VOC"/>
    <property type="match status" value="2"/>
</dbReference>
<evidence type="ECO:0000256" key="10">
    <source>
        <dbReference type="ARBA" id="ARBA00022964"/>
    </source>
</evidence>
<keyword evidence="9 15" id="KW-0058">Aromatic hydrocarbons catabolism</keyword>
<comment type="catalytic activity">
    <reaction evidence="1">
        <text>catechol + O2 = (2Z,4E)-2-hydroxy-6-oxohexa-2,4-dienoate + H(+)</text>
        <dbReference type="Rhea" id="RHEA:17337"/>
        <dbReference type="ChEBI" id="CHEBI:15378"/>
        <dbReference type="ChEBI" id="CHEBI:15379"/>
        <dbReference type="ChEBI" id="CHEBI:18135"/>
        <dbReference type="ChEBI" id="CHEBI:71198"/>
        <dbReference type="EC" id="1.13.11.2"/>
    </reaction>
</comment>
<evidence type="ECO:0000256" key="5">
    <source>
        <dbReference type="ARBA" id="ARBA00013117"/>
    </source>
</evidence>
<sequence length="302" mass="34311">MGVMRLGVVETRVMDLEESLRYYTQVVGLQLTGREGNRAYLKAWDEEDHHSVVLVESDRPGLEHMAFKVRFQDDLDKFEKSIEQYGIKVNRVSKGARMAEGQAIEFKLPTGHIMQLYNEIEKVGNGLKLNPDPWPDNLKGMAPPNLDHLLLTGDDIQSVTDFMTRVLDFHISEQVVSVDGEQLIGTFLFRTNSPHDIAFIKGPDSKLHHFAFHLDNWNEVLRAADLLTKNDIALDIGPTRHGLTRGTTVYFFDPSGNRNEVFSGGYVPCADFTPITWTEDQLGKAIFYLERQLNERFVTALT</sequence>
<keyword evidence="11 15" id="KW-0560">Oxidoreductase</keyword>
<accession>A0ABV5AJB6</accession>
<dbReference type="EC" id="1.13.11.2" evidence="5"/>
<keyword evidence="18" id="KW-1185">Reference proteome</keyword>
<reference evidence="17 18" key="1">
    <citation type="journal article" date="2024" name="Int. J. Mol. Sci.">
        <title>Exploration of Alicyclobacillus spp. Genome in Search of Antibiotic Resistance.</title>
        <authorList>
            <person name="Bucka-Kolendo J."/>
            <person name="Kiousi D.E."/>
            <person name="Dekowska A."/>
            <person name="Mikolajczuk-Szczyrba A."/>
            <person name="Karadedos D.M."/>
            <person name="Michael P."/>
            <person name="Galanis A."/>
            <person name="Sokolowska B."/>
        </authorList>
    </citation>
    <scope>NUCLEOTIDE SEQUENCE [LARGE SCALE GENOMIC DNA]</scope>
    <source>
        <strain evidence="17 18">KKP 3000</strain>
    </source>
</reference>
<feature type="domain" description="VOC" evidence="16">
    <location>
        <begin position="145"/>
        <end position="264"/>
    </location>
</feature>
<dbReference type="NCBIfam" id="TIGR03211">
    <property type="entry name" value="catechol_2_3"/>
    <property type="match status" value="1"/>
</dbReference>
<evidence type="ECO:0000256" key="3">
    <source>
        <dbReference type="ARBA" id="ARBA00008784"/>
    </source>
</evidence>
<evidence type="ECO:0000256" key="15">
    <source>
        <dbReference type="RuleBase" id="RU000683"/>
    </source>
</evidence>
<dbReference type="Proteomes" id="UP001579974">
    <property type="component" value="Unassembled WGS sequence"/>
</dbReference>
<evidence type="ECO:0000256" key="4">
    <source>
        <dbReference type="ARBA" id="ARBA00011881"/>
    </source>
</evidence>
<dbReference type="InterPro" id="IPR017624">
    <property type="entry name" value="Catechol_2-3_dOase"/>
</dbReference>
<dbReference type="PANTHER" id="PTHR36113">
    <property type="entry name" value="LYASE, PUTATIVE-RELATED-RELATED"/>
    <property type="match status" value="1"/>
</dbReference>
<organism evidence="17 18">
    <name type="scientific">Alicyclobacillus fastidiosus</name>
    <dbReference type="NCBI Taxonomy" id="392011"/>
    <lineage>
        <taxon>Bacteria</taxon>
        <taxon>Bacillati</taxon>
        <taxon>Bacillota</taxon>
        <taxon>Bacilli</taxon>
        <taxon>Bacillales</taxon>
        <taxon>Alicyclobacillaceae</taxon>
        <taxon>Alicyclobacillus</taxon>
    </lineage>
</organism>
<name>A0ABV5AJB6_9BACL</name>
<dbReference type="Pfam" id="PF00903">
    <property type="entry name" value="Glyoxalase"/>
    <property type="match status" value="1"/>
</dbReference>
<protein>
    <recommendedName>
        <fullName evidence="6">Metapyrocatechase</fullName>
        <ecNumber evidence="5">1.13.11.2</ecNumber>
    </recommendedName>
    <alternativeName>
        <fullName evidence="14">CatO2ase</fullName>
    </alternativeName>
    <alternativeName>
        <fullName evidence="13">Catechol 2,3-dioxygenase</fullName>
    </alternativeName>
</protein>
<proteinExistence type="inferred from homology"/>
<evidence type="ECO:0000256" key="12">
    <source>
        <dbReference type="ARBA" id="ARBA00023004"/>
    </source>
</evidence>
<keyword evidence="10 15" id="KW-0223">Dioxygenase</keyword>
<evidence type="ECO:0000256" key="7">
    <source>
        <dbReference type="ARBA" id="ARBA00022723"/>
    </source>
</evidence>
<comment type="similarity">
    <text evidence="3 15">Belongs to the extradiol ring-cleavage dioxygenase family.</text>
</comment>
<dbReference type="InterPro" id="IPR054560">
    <property type="entry name" value="XylE-like_N"/>
</dbReference>
<dbReference type="InterPro" id="IPR000486">
    <property type="entry name" value="Xdiol_ring_cleave_dOase_1/2"/>
</dbReference>
<evidence type="ECO:0000259" key="16">
    <source>
        <dbReference type="PROSITE" id="PS51819"/>
    </source>
</evidence>
<comment type="subunit">
    <text evidence="4">Homotetramer.</text>
</comment>
<evidence type="ECO:0000256" key="11">
    <source>
        <dbReference type="ARBA" id="ARBA00023002"/>
    </source>
</evidence>
<evidence type="ECO:0000256" key="1">
    <source>
        <dbReference type="ARBA" id="ARBA00000163"/>
    </source>
</evidence>
<dbReference type="EMBL" id="JBDXSU010000021">
    <property type="protein sequence ID" value="MFB5192367.1"/>
    <property type="molecule type" value="Genomic_DNA"/>
</dbReference>
<dbReference type="Pfam" id="PF22247">
    <property type="entry name" value="Diox-like_N"/>
    <property type="match status" value="1"/>
</dbReference>
<evidence type="ECO:0000313" key="18">
    <source>
        <dbReference type="Proteomes" id="UP001579974"/>
    </source>
</evidence>
<comment type="caution">
    <text evidence="17">The sequence shown here is derived from an EMBL/GenBank/DDBJ whole genome shotgun (WGS) entry which is preliminary data.</text>
</comment>
<gene>
    <name evidence="17" type="ORF">KKP3000_001566</name>
</gene>
<dbReference type="PROSITE" id="PS00082">
    <property type="entry name" value="EXTRADIOL_DIOXYGENAS"/>
    <property type="match status" value="1"/>
</dbReference>
<keyword evidence="12 15" id="KW-0408">Iron</keyword>
<dbReference type="InterPro" id="IPR051332">
    <property type="entry name" value="Fosfomycin_Res_Enzymes"/>
</dbReference>